<reference evidence="3" key="2">
    <citation type="submission" date="2019-10" db="EMBL/GenBank/DDBJ databases">
        <title>A de novo genome assembly of a pear dwarfing rootstock.</title>
        <authorList>
            <person name="Wang F."/>
            <person name="Wang J."/>
            <person name="Li S."/>
            <person name="Zhang Y."/>
            <person name="Fang M."/>
            <person name="Ma L."/>
            <person name="Zhao Y."/>
            <person name="Jiang S."/>
        </authorList>
    </citation>
    <scope>NUCLEOTIDE SEQUENCE [LARGE SCALE GENOMIC DNA]</scope>
</reference>
<evidence type="ECO:0000313" key="2">
    <source>
        <dbReference type="EMBL" id="KAB2601867.1"/>
    </source>
</evidence>
<keyword evidence="3" id="KW-1185">Reference proteome</keyword>
<dbReference type="PANTHER" id="PTHR12298">
    <property type="entry name" value="PCDC2 PROGRAMMED CELL DEATH PROTEIN 2 -RELATED"/>
    <property type="match status" value="1"/>
</dbReference>
<keyword evidence="1" id="KW-0472">Membrane</keyword>
<dbReference type="OrthoDB" id="443682at2759"/>
<sequence>MCTSMACLRRDQREHWKCQRDKPSRSVKAFRCQLPCDNPFYSSKPPKKDSTDDPLMAGAWAVFLLVEMKVVLCTLLPPFFPMIGEK</sequence>
<gene>
    <name evidence="2" type="ORF">D8674_002872</name>
</gene>
<dbReference type="EMBL" id="SMOL01000695">
    <property type="protein sequence ID" value="KAB2601867.1"/>
    <property type="molecule type" value="Genomic_DNA"/>
</dbReference>
<keyword evidence="1" id="KW-0812">Transmembrane</keyword>
<reference evidence="2 3" key="1">
    <citation type="submission" date="2019-09" db="EMBL/GenBank/DDBJ databases">
        <authorList>
            <person name="Ou C."/>
        </authorList>
    </citation>
    <scope>NUCLEOTIDE SEQUENCE [LARGE SCALE GENOMIC DNA]</scope>
    <source>
        <strain evidence="2">S2</strain>
        <tissue evidence="2">Leaf</tissue>
    </source>
</reference>
<keyword evidence="1" id="KW-1133">Transmembrane helix</keyword>
<dbReference type="AlphaFoldDB" id="A0A5N5FFZ4"/>
<organism evidence="2 3">
    <name type="scientific">Pyrus ussuriensis x Pyrus communis</name>
    <dbReference type="NCBI Taxonomy" id="2448454"/>
    <lineage>
        <taxon>Eukaryota</taxon>
        <taxon>Viridiplantae</taxon>
        <taxon>Streptophyta</taxon>
        <taxon>Embryophyta</taxon>
        <taxon>Tracheophyta</taxon>
        <taxon>Spermatophyta</taxon>
        <taxon>Magnoliopsida</taxon>
        <taxon>eudicotyledons</taxon>
        <taxon>Gunneridae</taxon>
        <taxon>Pentapetalae</taxon>
        <taxon>rosids</taxon>
        <taxon>fabids</taxon>
        <taxon>Rosales</taxon>
        <taxon>Rosaceae</taxon>
        <taxon>Amygdaloideae</taxon>
        <taxon>Maleae</taxon>
        <taxon>Pyrus</taxon>
    </lineage>
</organism>
<protein>
    <submittedName>
        <fullName evidence="2">Programmed cell death protein 2-like</fullName>
    </submittedName>
</protein>
<reference evidence="2 3" key="3">
    <citation type="submission" date="2019-11" db="EMBL/GenBank/DDBJ databases">
        <title>A de novo genome assembly of a pear dwarfing rootstock.</title>
        <authorList>
            <person name="Wang F."/>
            <person name="Wang J."/>
            <person name="Li S."/>
            <person name="Zhang Y."/>
            <person name="Fang M."/>
            <person name="Ma L."/>
            <person name="Zhao Y."/>
            <person name="Jiang S."/>
        </authorList>
    </citation>
    <scope>NUCLEOTIDE SEQUENCE [LARGE SCALE GENOMIC DNA]</scope>
    <source>
        <strain evidence="2">S2</strain>
        <tissue evidence="2">Leaf</tissue>
    </source>
</reference>
<evidence type="ECO:0000256" key="1">
    <source>
        <dbReference type="SAM" id="Phobius"/>
    </source>
</evidence>
<feature type="transmembrane region" description="Helical" evidence="1">
    <location>
        <begin position="57"/>
        <end position="80"/>
    </location>
</feature>
<accession>A0A5N5FFZ4</accession>
<comment type="caution">
    <text evidence="2">The sequence shown here is derived from an EMBL/GenBank/DDBJ whole genome shotgun (WGS) entry which is preliminary data.</text>
</comment>
<evidence type="ECO:0000313" key="3">
    <source>
        <dbReference type="Proteomes" id="UP000327157"/>
    </source>
</evidence>
<proteinExistence type="predicted"/>
<dbReference type="Proteomes" id="UP000327157">
    <property type="component" value="Chromosome 10"/>
</dbReference>
<name>A0A5N5FFZ4_9ROSA</name>
<dbReference type="PANTHER" id="PTHR12298:SF4">
    <property type="entry name" value="PROGRAMMED CELL DEATH PROTEIN 2"/>
    <property type="match status" value="1"/>
</dbReference>